<protein>
    <submittedName>
        <fullName evidence="2">Uncharacterized protein</fullName>
    </submittedName>
</protein>
<name>A0A176WE32_MARPO</name>
<proteinExistence type="predicted"/>
<comment type="caution">
    <text evidence="2">The sequence shown here is derived from an EMBL/GenBank/DDBJ whole genome shotgun (WGS) entry which is preliminary data.</text>
</comment>
<feature type="region of interest" description="Disordered" evidence="1">
    <location>
        <begin position="265"/>
        <end position="303"/>
    </location>
</feature>
<gene>
    <name evidence="2" type="ORF">AXG93_2615s1160</name>
</gene>
<evidence type="ECO:0000313" key="3">
    <source>
        <dbReference type="Proteomes" id="UP000077202"/>
    </source>
</evidence>
<feature type="compositionally biased region" description="Acidic residues" evidence="1">
    <location>
        <begin position="293"/>
        <end position="303"/>
    </location>
</feature>
<evidence type="ECO:0000256" key="1">
    <source>
        <dbReference type="SAM" id="MobiDB-lite"/>
    </source>
</evidence>
<accession>A0A176WE32</accession>
<evidence type="ECO:0000313" key="2">
    <source>
        <dbReference type="EMBL" id="OAE30861.1"/>
    </source>
</evidence>
<dbReference type="AlphaFoldDB" id="A0A176WE32"/>
<feature type="compositionally biased region" description="Polar residues" evidence="1">
    <location>
        <begin position="274"/>
        <end position="291"/>
    </location>
</feature>
<reference evidence="2" key="1">
    <citation type="submission" date="2016-03" db="EMBL/GenBank/DDBJ databases">
        <title>Mechanisms controlling the formation of the plant cell surface in tip-growing cells are functionally conserved among land plants.</title>
        <authorList>
            <person name="Honkanen S."/>
            <person name="Jones V.A."/>
            <person name="Morieri G."/>
            <person name="Champion C."/>
            <person name="Hetherington A.J."/>
            <person name="Kelly S."/>
            <person name="Saint-Marcoux D."/>
            <person name="Proust H."/>
            <person name="Prescott H."/>
            <person name="Dolan L."/>
        </authorList>
    </citation>
    <scope>NUCLEOTIDE SEQUENCE [LARGE SCALE GENOMIC DNA]</scope>
    <source>
        <tissue evidence="2">Whole gametophyte</tissue>
    </source>
</reference>
<dbReference type="EMBL" id="LVLJ01001232">
    <property type="protein sequence ID" value="OAE30861.1"/>
    <property type="molecule type" value="Genomic_DNA"/>
</dbReference>
<organism evidence="2 3">
    <name type="scientific">Marchantia polymorpha subsp. ruderalis</name>
    <dbReference type="NCBI Taxonomy" id="1480154"/>
    <lineage>
        <taxon>Eukaryota</taxon>
        <taxon>Viridiplantae</taxon>
        <taxon>Streptophyta</taxon>
        <taxon>Embryophyta</taxon>
        <taxon>Marchantiophyta</taxon>
        <taxon>Marchantiopsida</taxon>
        <taxon>Marchantiidae</taxon>
        <taxon>Marchantiales</taxon>
        <taxon>Marchantiaceae</taxon>
        <taxon>Marchantia</taxon>
    </lineage>
</organism>
<feature type="compositionally biased region" description="Basic and acidic residues" evidence="1">
    <location>
        <begin position="194"/>
        <end position="216"/>
    </location>
</feature>
<sequence length="303" mass="32302">MQEAWGQRRRVRGLLTSGRIQECDVKGYAAADDSAEATADWVAHIPRELTSVKLDSLLWGWNWVGFVELALAGAPIHWAHILWKATIQHAFEEREDRSITSPPSYSTLAAAQDHLHDFLAIGVRGAGVGWSSDSLGSHSVEGDKTARLRGAERIDQSPLPLLDQLLSVDGMSDRDGASTISIAVTQQSGPICDRSSDSLRSHSVERDETTRIRGEGSIDQSPLSLLDQLLSVDGMFDSVGADQTGGADLSGAWSPTALDILAGSSAAAAAAEATQPNSRESPGNSVATKILNSEDEEDESSSE</sequence>
<dbReference type="Proteomes" id="UP000077202">
    <property type="component" value="Unassembled WGS sequence"/>
</dbReference>
<keyword evidence="3" id="KW-1185">Reference proteome</keyword>
<feature type="region of interest" description="Disordered" evidence="1">
    <location>
        <begin position="189"/>
        <end position="218"/>
    </location>
</feature>